<keyword evidence="2 5" id="KW-0808">Transferase</keyword>
<reference evidence="5 6" key="1">
    <citation type="submission" date="2019-02" db="EMBL/GenBank/DDBJ databases">
        <title>Draft genome sequence of Amycolatopsis sp. 8-3EHSu isolated from roots of Suaeda maritima.</title>
        <authorList>
            <person name="Duangmal K."/>
            <person name="Chantavorakit T."/>
        </authorList>
    </citation>
    <scope>NUCLEOTIDE SEQUENCE [LARGE SCALE GENOMIC DNA]</scope>
    <source>
        <strain evidence="5 6">8-3EHSu</strain>
    </source>
</reference>
<dbReference type="OrthoDB" id="6064711at2"/>
<dbReference type="SUPFAM" id="SSF53335">
    <property type="entry name" value="S-adenosyl-L-methionine-dependent methyltransferases"/>
    <property type="match status" value="1"/>
</dbReference>
<evidence type="ECO:0000313" key="6">
    <source>
        <dbReference type="Proteomes" id="UP000292003"/>
    </source>
</evidence>
<dbReference type="AlphaFoldDB" id="A0A4V2EL60"/>
<protein>
    <submittedName>
        <fullName evidence="5">Class I SAM-dependent methyltransferase</fullName>
    </submittedName>
</protein>
<organism evidence="5 6">
    <name type="scientific">Amycolatopsis suaedae</name>
    <dbReference type="NCBI Taxonomy" id="2510978"/>
    <lineage>
        <taxon>Bacteria</taxon>
        <taxon>Bacillati</taxon>
        <taxon>Actinomycetota</taxon>
        <taxon>Actinomycetes</taxon>
        <taxon>Pseudonocardiales</taxon>
        <taxon>Pseudonocardiaceae</taxon>
        <taxon>Amycolatopsis</taxon>
    </lineage>
</organism>
<keyword evidence="3" id="KW-0949">S-adenosyl-L-methionine</keyword>
<comment type="caution">
    <text evidence="5">The sequence shown here is derived from an EMBL/GenBank/DDBJ whole genome shotgun (WGS) entry which is preliminary data.</text>
</comment>
<accession>A0A4V2EL60</accession>
<dbReference type="Gene3D" id="3.40.50.150">
    <property type="entry name" value="Vaccinia Virus protein VP39"/>
    <property type="match status" value="1"/>
</dbReference>
<gene>
    <name evidence="5" type="ORF">EWH70_29510</name>
</gene>
<dbReference type="InterPro" id="IPR013216">
    <property type="entry name" value="Methyltransf_11"/>
</dbReference>
<dbReference type="RefSeq" id="WP_130478823.1">
    <property type="nucleotide sequence ID" value="NZ_SFCC01000017.1"/>
</dbReference>
<dbReference type="GO" id="GO:0008757">
    <property type="term" value="F:S-adenosylmethionine-dependent methyltransferase activity"/>
    <property type="evidence" value="ECO:0007669"/>
    <property type="project" value="InterPro"/>
</dbReference>
<dbReference type="PANTHER" id="PTHR43464">
    <property type="entry name" value="METHYLTRANSFERASE"/>
    <property type="match status" value="1"/>
</dbReference>
<dbReference type="Pfam" id="PF08241">
    <property type="entry name" value="Methyltransf_11"/>
    <property type="match status" value="1"/>
</dbReference>
<name>A0A4V2EL60_9PSEU</name>
<keyword evidence="6" id="KW-1185">Reference proteome</keyword>
<dbReference type="CDD" id="cd02440">
    <property type="entry name" value="AdoMet_MTases"/>
    <property type="match status" value="1"/>
</dbReference>
<dbReference type="Proteomes" id="UP000292003">
    <property type="component" value="Unassembled WGS sequence"/>
</dbReference>
<dbReference type="InterPro" id="IPR029063">
    <property type="entry name" value="SAM-dependent_MTases_sf"/>
</dbReference>
<evidence type="ECO:0000256" key="1">
    <source>
        <dbReference type="ARBA" id="ARBA00022603"/>
    </source>
</evidence>
<sequence>MPFNHNDHYHPLLLRHVPAGARTALDVGCGLGTFARRLAATGLEVTGLDASREMVSAARALGPDTVTYRHADVTAEDLPAGGYDFVSCLAALHHMPFETVAKLRDALAPGGVLVVLGMARARKVREFAAWTAAVALDQPPKLAVRLGERLNGGAAPLPVMPMRDPDQTMTQVRRESARLLPGSSVRVLLFWRYLLTYRAPVA</sequence>
<dbReference type="PANTHER" id="PTHR43464:SF19">
    <property type="entry name" value="UBIQUINONE BIOSYNTHESIS O-METHYLTRANSFERASE, MITOCHONDRIAL"/>
    <property type="match status" value="1"/>
</dbReference>
<evidence type="ECO:0000313" key="5">
    <source>
        <dbReference type="EMBL" id="RZQ60435.1"/>
    </source>
</evidence>
<keyword evidence="1 5" id="KW-0489">Methyltransferase</keyword>
<feature type="domain" description="Methyltransferase type 11" evidence="4">
    <location>
        <begin position="25"/>
        <end position="115"/>
    </location>
</feature>
<proteinExistence type="predicted"/>
<evidence type="ECO:0000256" key="2">
    <source>
        <dbReference type="ARBA" id="ARBA00022679"/>
    </source>
</evidence>
<evidence type="ECO:0000256" key="3">
    <source>
        <dbReference type="ARBA" id="ARBA00022691"/>
    </source>
</evidence>
<evidence type="ECO:0000259" key="4">
    <source>
        <dbReference type="Pfam" id="PF08241"/>
    </source>
</evidence>
<dbReference type="EMBL" id="SFCC01000017">
    <property type="protein sequence ID" value="RZQ60435.1"/>
    <property type="molecule type" value="Genomic_DNA"/>
</dbReference>
<dbReference type="GO" id="GO:0032259">
    <property type="term" value="P:methylation"/>
    <property type="evidence" value="ECO:0007669"/>
    <property type="project" value="UniProtKB-KW"/>
</dbReference>